<evidence type="ECO:0000256" key="1">
    <source>
        <dbReference type="ARBA" id="ARBA00004430"/>
    </source>
</evidence>
<protein>
    <recommendedName>
        <fullName evidence="2">F-box domain-containing protein</fullName>
    </recommendedName>
</protein>
<name>A0AAW1NTS8_9CHLO</name>
<dbReference type="Gene3D" id="1.20.1280.50">
    <property type="match status" value="1"/>
</dbReference>
<comment type="caution">
    <text evidence="3">The sequence shown here is derived from an EMBL/GenBank/DDBJ whole genome shotgun (WGS) entry which is preliminary data.</text>
</comment>
<feature type="domain" description="F-box" evidence="2">
    <location>
        <begin position="18"/>
        <end position="65"/>
    </location>
</feature>
<dbReference type="InterPro" id="IPR032675">
    <property type="entry name" value="LRR_dom_sf"/>
</dbReference>
<dbReference type="EMBL" id="JALJOQ010000098">
    <property type="protein sequence ID" value="KAK9798527.1"/>
    <property type="molecule type" value="Genomic_DNA"/>
</dbReference>
<evidence type="ECO:0000259" key="2">
    <source>
        <dbReference type="PROSITE" id="PS50181"/>
    </source>
</evidence>
<dbReference type="InterPro" id="IPR001810">
    <property type="entry name" value="F-box_dom"/>
</dbReference>
<proteinExistence type="predicted"/>
<dbReference type="PROSITE" id="PS50181">
    <property type="entry name" value="FBOX"/>
    <property type="match status" value="1"/>
</dbReference>
<dbReference type="AlphaFoldDB" id="A0AAW1NTS8"/>
<keyword evidence="4" id="KW-1185">Reference proteome</keyword>
<comment type="subcellular location">
    <subcellularLocation>
        <location evidence="1">Cytoplasm</location>
        <location evidence="1">Cytoskeleton</location>
        <location evidence="1">Cilium axoneme</location>
    </subcellularLocation>
</comment>
<gene>
    <name evidence="3" type="ORF">WJX73_007958</name>
</gene>
<organism evidence="3 4">
    <name type="scientific">Symbiochloris irregularis</name>
    <dbReference type="NCBI Taxonomy" id="706552"/>
    <lineage>
        <taxon>Eukaryota</taxon>
        <taxon>Viridiplantae</taxon>
        <taxon>Chlorophyta</taxon>
        <taxon>core chlorophytes</taxon>
        <taxon>Trebouxiophyceae</taxon>
        <taxon>Trebouxiales</taxon>
        <taxon>Trebouxiaceae</taxon>
        <taxon>Symbiochloris</taxon>
    </lineage>
</organism>
<accession>A0AAW1NTS8</accession>
<evidence type="ECO:0000313" key="4">
    <source>
        <dbReference type="Proteomes" id="UP001465755"/>
    </source>
</evidence>
<dbReference type="SUPFAM" id="SSF52058">
    <property type="entry name" value="L domain-like"/>
    <property type="match status" value="1"/>
</dbReference>
<dbReference type="Pfam" id="PF12937">
    <property type="entry name" value="F-box-like"/>
    <property type="match status" value="1"/>
</dbReference>
<dbReference type="SUPFAM" id="SSF81383">
    <property type="entry name" value="F-box domain"/>
    <property type="match status" value="1"/>
</dbReference>
<dbReference type="InterPro" id="IPR036047">
    <property type="entry name" value="F-box-like_dom_sf"/>
</dbReference>
<reference evidence="3 4" key="1">
    <citation type="journal article" date="2024" name="Nat. Commun.">
        <title>Phylogenomics reveals the evolutionary origins of lichenization in chlorophyte algae.</title>
        <authorList>
            <person name="Puginier C."/>
            <person name="Libourel C."/>
            <person name="Otte J."/>
            <person name="Skaloud P."/>
            <person name="Haon M."/>
            <person name="Grisel S."/>
            <person name="Petersen M."/>
            <person name="Berrin J.G."/>
            <person name="Delaux P.M."/>
            <person name="Dal Grande F."/>
            <person name="Keller J."/>
        </authorList>
    </citation>
    <scope>NUCLEOTIDE SEQUENCE [LARGE SCALE GENOMIC DNA]</scope>
    <source>
        <strain evidence="3 4">SAG 2036</strain>
    </source>
</reference>
<sequence>MTEPAALGSSAAQDAAQAPQLLDLPDEILLQVCSILGLDDKLRLSQTSHRLQTLLAGPSVAWREVEALVCDSSFPWLSQRIAEACALTLKSPLALQAGLAPVFEARVCELLGKATAVRKFRLWGPPVALQNLSHTVREIKLDCWRYRSVDLQSLSSLPQLDCLTIHFLGEHQELQCPLPANLPKCCELSLDLSLQEIKRGDSPLPLYTNLVHLALFGICPGVEVDLSCLAPLKRLQSLVLKSCRNVTCIPPLPALQSLRVVSYHDLCIHFPPGGLPRLRDLRLFAQRLTSNLDYWGEASSSLAASLASVCIASRQRATAVVLNQILHKLGKGLKPEFASVPAIDPSKQRHRYRAGEQTYNTMASQESDGGDVLH</sequence>
<dbReference type="Gene3D" id="3.80.10.10">
    <property type="entry name" value="Ribonuclease Inhibitor"/>
    <property type="match status" value="1"/>
</dbReference>
<dbReference type="Proteomes" id="UP001465755">
    <property type="component" value="Unassembled WGS sequence"/>
</dbReference>
<dbReference type="GO" id="GO:0005930">
    <property type="term" value="C:axoneme"/>
    <property type="evidence" value="ECO:0007669"/>
    <property type="project" value="UniProtKB-SubCell"/>
</dbReference>
<evidence type="ECO:0000313" key="3">
    <source>
        <dbReference type="EMBL" id="KAK9798527.1"/>
    </source>
</evidence>
<dbReference type="CDD" id="cd09917">
    <property type="entry name" value="F-box_SF"/>
    <property type="match status" value="1"/>
</dbReference>